<name>A0A835NJC0_9PASS</name>
<sequence length="372" mass="41586">MGTKEIRTKEDVGYFPERRFRLLASKGDRASMGRLAEIMGEVECRCRIFSKLSPDLLLIVFNTIKAVMRDKNLFQELRQKITNGIISESLHQDSSQFTLTKTSADQADGGLSISFDPASVDLQGGASLAKEFSITPQKKSVSLESLEALRKKRPSKESGWVITIEKTGIENCPFYPLSDIDHFPVEALRKAVYAADGPSQGKLGVVVSEVKYSSRIFPELSPDLLLIVFNTIKAVMRDKNLLQELRQKHSPRDCLLPLAEGITYILDALHELMDDQLLLLLESLERKILSQQLKLVENLLKHDMDKGKIFLVDAALLSFPHKEEQMLTMELVELSGVQLQEDGSAVPRDQPFEAMAALFAALYALNFLSGSE</sequence>
<dbReference type="AlphaFoldDB" id="A0A835NJC0"/>
<dbReference type="Pfam" id="PF17708">
    <property type="entry name" value="Gasdermin_C"/>
    <property type="match status" value="1"/>
</dbReference>
<dbReference type="InterPro" id="IPR007677">
    <property type="entry name" value="Gasdermin"/>
</dbReference>
<reference evidence="3" key="3">
    <citation type="submission" date="2022-01" db="EMBL/GenBank/DDBJ databases">
        <authorList>
            <person name="Rubenstein D.R."/>
        </authorList>
    </citation>
    <scope>NUCLEOTIDE SEQUENCE</scope>
    <source>
        <strain evidence="3">SS15</strain>
        <tissue evidence="3">Liver</tissue>
    </source>
</reference>
<keyword evidence="4" id="KW-1185">Reference proteome</keyword>
<evidence type="ECO:0000259" key="1">
    <source>
        <dbReference type="Pfam" id="PF17708"/>
    </source>
</evidence>
<feature type="domain" description="Gasdermin PUB" evidence="1">
    <location>
        <begin position="259"/>
        <end position="344"/>
    </location>
</feature>
<comment type="caution">
    <text evidence="2">The sequence shown here is derived from an EMBL/GenBank/DDBJ whole genome shotgun (WGS) entry which is preliminary data.</text>
</comment>
<dbReference type="PANTHER" id="PTHR16399">
    <property type="entry name" value="GASDERMIN"/>
    <property type="match status" value="1"/>
</dbReference>
<dbReference type="GO" id="GO:0042742">
    <property type="term" value="P:defense response to bacterium"/>
    <property type="evidence" value="ECO:0007669"/>
    <property type="project" value="TreeGrafter"/>
</dbReference>
<protein>
    <recommendedName>
        <fullName evidence="1">Gasdermin PUB domain-containing protein</fullName>
    </recommendedName>
</protein>
<dbReference type="EMBL" id="JADDUC010000186">
    <property type="protein sequence ID" value="KAG0116153.1"/>
    <property type="molecule type" value="Genomic_DNA"/>
</dbReference>
<organism evidence="2">
    <name type="scientific">Lamprotornis superbus</name>
    <dbReference type="NCBI Taxonomy" id="245042"/>
    <lineage>
        <taxon>Eukaryota</taxon>
        <taxon>Metazoa</taxon>
        <taxon>Chordata</taxon>
        <taxon>Craniata</taxon>
        <taxon>Vertebrata</taxon>
        <taxon>Euteleostomi</taxon>
        <taxon>Archelosauria</taxon>
        <taxon>Archosauria</taxon>
        <taxon>Dinosauria</taxon>
        <taxon>Saurischia</taxon>
        <taxon>Theropoda</taxon>
        <taxon>Coelurosauria</taxon>
        <taxon>Aves</taxon>
        <taxon>Neognathae</taxon>
        <taxon>Neoaves</taxon>
        <taxon>Telluraves</taxon>
        <taxon>Australaves</taxon>
        <taxon>Passeriformes</taxon>
        <taxon>Sturnidae</taxon>
        <taxon>Lamprotornis</taxon>
    </lineage>
</organism>
<evidence type="ECO:0000313" key="3">
    <source>
        <dbReference type="EMBL" id="KAI1230338.1"/>
    </source>
</evidence>
<proteinExistence type="predicted"/>
<dbReference type="GO" id="GO:0001786">
    <property type="term" value="F:phosphatidylserine binding"/>
    <property type="evidence" value="ECO:0007669"/>
    <property type="project" value="TreeGrafter"/>
</dbReference>
<reference evidence="2" key="1">
    <citation type="submission" date="2020-10" db="EMBL/GenBank/DDBJ databases">
        <title>Feather gene expression reveals the developmental basis of iridescence in African starlings.</title>
        <authorList>
            <person name="Rubenstein D.R."/>
        </authorList>
    </citation>
    <scope>NUCLEOTIDE SEQUENCE</scope>
    <source>
        <strain evidence="2">SS15</strain>
        <tissue evidence="2">Liver</tissue>
    </source>
</reference>
<dbReference type="Proteomes" id="UP000618051">
    <property type="component" value="Unassembled WGS sequence"/>
</dbReference>
<dbReference type="InterPro" id="IPR041263">
    <property type="entry name" value="Gasdermin_PUB"/>
</dbReference>
<gene>
    <name evidence="3" type="ORF">IHE44_0010305</name>
    <name evidence="2" type="ORF">IHE44_004730</name>
</gene>
<dbReference type="GO" id="GO:0070273">
    <property type="term" value="F:phosphatidylinositol-4-phosphate binding"/>
    <property type="evidence" value="ECO:0007669"/>
    <property type="project" value="TreeGrafter"/>
</dbReference>
<dbReference type="GO" id="GO:0070269">
    <property type="term" value="P:pyroptotic inflammatory response"/>
    <property type="evidence" value="ECO:0007669"/>
    <property type="project" value="TreeGrafter"/>
</dbReference>
<reference evidence="3 4" key="2">
    <citation type="journal article" date="2021" name="J. Hered.">
        <title>Feather Gene Expression Elucidates the Developmental Basis of Plumage Iridescence in African Starlings.</title>
        <authorList>
            <person name="Rubenstein D.R."/>
            <person name="Corvelo A."/>
            <person name="MacManes M.D."/>
            <person name="Maia R."/>
            <person name="Narzisi G."/>
            <person name="Rousaki A."/>
            <person name="Vandenabeele P."/>
            <person name="Shawkey M.D."/>
            <person name="Solomon J."/>
        </authorList>
    </citation>
    <scope>NUCLEOTIDE SEQUENCE [LARGE SCALE GENOMIC DNA]</scope>
    <source>
        <strain evidence="3">SS15</strain>
    </source>
</reference>
<dbReference type="GO" id="GO:0005546">
    <property type="term" value="F:phosphatidylinositol-4,5-bisphosphate binding"/>
    <property type="evidence" value="ECO:0007669"/>
    <property type="project" value="TreeGrafter"/>
</dbReference>
<dbReference type="EMBL" id="JADDUC020000031">
    <property type="protein sequence ID" value="KAI1230338.1"/>
    <property type="molecule type" value="Genomic_DNA"/>
</dbReference>
<accession>A0A835NJC0</accession>
<dbReference type="PANTHER" id="PTHR16399:SF18">
    <property type="entry name" value="GASDERMIN-A"/>
    <property type="match status" value="1"/>
</dbReference>
<evidence type="ECO:0000313" key="2">
    <source>
        <dbReference type="EMBL" id="KAG0116153.1"/>
    </source>
</evidence>
<dbReference type="OrthoDB" id="9944616at2759"/>
<evidence type="ECO:0000313" key="4">
    <source>
        <dbReference type="Proteomes" id="UP000618051"/>
    </source>
</evidence>